<gene>
    <name evidence="1" type="ORF">DL897_15570</name>
</gene>
<accession>A0A364K1U8</accession>
<dbReference type="EMBL" id="QJKK01000011">
    <property type="protein sequence ID" value="RAL21999.1"/>
    <property type="molecule type" value="Genomic_DNA"/>
</dbReference>
<dbReference type="RefSeq" id="WP_113660041.1">
    <property type="nucleotide sequence ID" value="NZ_KZ845673.1"/>
</dbReference>
<protein>
    <submittedName>
        <fullName evidence="1">Uncharacterized protein</fullName>
    </submittedName>
</protein>
<evidence type="ECO:0000313" key="1">
    <source>
        <dbReference type="EMBL" id="RAL21999.1"/>
    </source>
</evidence>
<dbReference type="Proteomes" id="UP000251213">
    <property type="component" value="Unassembled WGS sequence"/>
</dbReference>
<proteinExistence type="predicted"/>
<organism evidence="1 2">
    <name type="scientific">Thermoflavimicrobium daqui</name>
    <dbReference type="NCBI Taxonomy" id="2137476"/>
    <lineage>
        <taxon>Bacteria</taxon>
        <taxon>Bacillati</taxon>
        <taxon>Bacillota</taxon>
        <taxon>Bacilli</taxon>
        <taxon>Bacillales</taxon>
        <taxon>Thermoactinomycetaceae</taxon>
        <taxon>Thermoflavimicrobium</taxon>
    </lineage>
</organism>
<keyword evidence="2" id="KW-1185">Reference proteome</keyword>
<sequence>MEKLIVYPKIPTGLLRDEEAFLAGFKPALYTLDSKYIGIYPVFIERCPKRDKYFYFQSEDQRQRFSDQLEKIAERDSDEYHELIGLTLGFPPQAVKDYLYFRHNLYERRIYKIGMSFAGIDCGCHIDNVHDCVRWLWDTYPYPSEENILHIGYKGKEFPIEYNCFEKLDDVLGLIKNKIKQTILVNI</sequence>
<dbReference type="OrthoDB" id="2989538at2"/>
<reference evidence="1 2" key="2">
    <citation type="submission" date="2018-06" db="EMBL/GenBank/DDBJ databases">
        <authorList>
            <person name="Zhirakovskaya E."/>
        </authorList>
    </citation>
    <scope>NUCLEOTIDE SEQUENCE [LARGE SCALE GENOMIC DNA]</scope>
    <source>
        <strain evidence="1 2">FBKL4.011</strain>
    </source>
</reference>
<reference evidence="1 2" key="1">
    <citation type="submission" date="2018-06" db="EMBL/GenBank/DDBJ databases">
        <title>Thermoflavimicrobium daqus sp. nov., a thermophilic microbe isolated from Moutai-flavour Daqu.</title>
        <authorList>
            <person name="Wang X."/>
            <person name="Zhou H."/>
        </authorList>
    </citation>
    <scope>NUCLEOTIDE SEQUENCE [LARGE SCALE GENOMIC DNA]</scope>
    <source>
        <strain evidence="1 2">FBKL4.011</strain>
    </source>
</reference>
<dbReference type="AlphaFoldDB" id="A0A364K1U8"/>
<comment type="caution">
    <text evidence="1">The sequence shown here is derived from an EMBL/GenBank/DDBJ whole genome shotgun (WGS) entry which is preliminary data.</text>
</comment>
<evidence type="ECO:0000313" key="2">
    <source>
        <dbReference type="Proteomes" id="UP000251213"/>
    </source>
</evidence>
<name>A0A364K1U8_9BACL</name>